<dbReference type="Proteomes" id="UP001497644">
    <property type="component" value="Chromosome 6"/>
</dbReference>
<name>A0AAV2P4Y6_9HYME</name>
<reference evidence="1" key="1">
    <citation type="submission" date="2024-04" db="EMBL/GenBank/DDBJ databases">
        <authorList>
            <consortium name="Molecular Ecology Group"/>
        </authorList>
    </citation>
    <scope>NUCLEOTIDE SEQUENCE</scope>
</reference>
<proteinExistence type="predicted"/>
<evidence type="ECO:0000313" key="1">
    <source>
        <dbReference type="EMBL" id="CAL1686190.1"/>
    </source>
</evidence>
<dbReference type="AlphaFoldDB" id="A0AAV2P4Y6"/>
<gene>
    <name evidence="1" type="ORF">LPLAT_LOCUS11544</name>
</gene>
<keyword evidence="2" id="KW-1185">Reference proteome</keyword>
<protein>
    <submittedName>
        <fullName evidence="1">Uncharacterized protein</fullName>
    </submittedName>
</protein>
<accession>A0AAV2P4Y6</accession>
<sequence>MAERTAVTDSEKVEEIVADKMQEVVILSTETPVVTEDGSKIKKRIKRHIITVQERFEIERDGRRYRRDRNGRWRLVLY</sequence>
<organism evidence="1 2">
    <name type="scientific">Lasius platythorax</name>
    <dbReference type="NCBI Taxonomy" id="488582"/>
    <lineage>
        <taxon>Eukaryota</taxon>
        <taxon>Metazoa</taxon>
        <taxon>Ecdysozoa</taxon>
        <taxon>Arthropoda</taxon>
        <taxon>Hexapoda</taxon>
        <taxon>Insecta</taxon>
        <taxon>Pterygota</taxon>
        <taxon>Neoptera</taxon>
        <taxon>Endopterygota</taxon>
        <taxon>Hymenoptera</taxon>
        <taxon>Apocrita</taxon>
        <taxon>Aculeata</taxon>
        <taxon>Formicoidea</taxon>
        <taxon>Formicidae</taxon>
        <taxon>Formicinae</taxon>
        <taxon>Lasius</taxon>
        <taxon>Lasius</taxon>
    </lineage>
</organism>
<dbReference type="EMBL" id="OZ034829">
    <property type="protein sequence ID" value="CAL1686190.1"/>
    <property type="molecule type" value="Genomic_DNA"/>
</dbReference>
<evidence type="ECO:0000313" key="2">
    <source>
        <dbReference type="Proteomes" id="UP001497644"/>
    </source>
</evidence>